<feature type="compositionally biased region" description="Basic and acidic residues" evidence="4">
    <location>
        <begin position="281"/>
        <end position="302"/>
    </location>
</feature>
<dbReference type="Pfam" id="PF07496">
    <property type="entry name" value="zf-CW"/>
    <property type="match status" value="1"/>
</dbReference>
<dbReference type="InterPro" id="IPR055300">
    <property type="entry name" value="CWZF3/5/7"/>
</dbReference>
<feature type="compositionally biased region" description="Polar residues" evidence="4">
    <location>
        <begin position="1131"/>
        <end position="1148"/>
    </location>
</feature>
<dbReference type="Proteomes" id="UP000290289">
    <property type="component" value="Chromosome 3"/>
</dbReference>
<dbReference type="InterPro" id="IPR056406">
    <property type="entry name" value="THD_CWZF3/5/7"/>
</dbReference>
<dbReference type="Pfam" id="PF24756">
    <property type="entry name" value="THD_CWZF3-5-7"/>
    <property type="match status" value="1"/>
</dbReference>
<proteinExistence type="predicted"/>
<evidence type="ECO:0000256" key="3">
    <source>
        <dbReference type="ARBA" id="ARBA00022833"/>
    </source>
</evidence>
<feature type="compositionally biased region" description="Basic and acidic residues" evidence="4">
    <location>
        <begin position="1394"/>
        <end position="1408"/>
    </location>
</feature>
<feature type="region of interest" description="Disordered" evidence="4">
    <location>
        <begin position="201"/>
        <end position="234"/>
    </location>
</feature>
<feature type="compositionally biased region" description="Basic and acidic residues" evidence="4">
    <location>
        <begin position="222"/>
        <end position="231"/>
    </location>
</feature>
<feature type="compositionally biased region" description="Basic and acidic residues" evidence="4">
    <location>
        <begin position="566"/>
        <end position="577"/>
    </location>
</feature>
<feature type="compositionally biased region" description="Polar residues" evidence="4">
    <location>
        <begin position="1329"/>
        <end position="1338"/>
    </location>
</feature>
<keyword evidence="1" id="KW-0479">Metal-binding</keyword>
<feature type="compositionally biased region" description="Low complexity" evidence="4">
    <location>
        <begin position="1007"/>
        <end position="1021"/>
    </location>
</feature>
<feature type="compositionally biased region" description="Basic and acidic residues" evidence="4">
    <location>
        <begin position="920"/>
        <end position="965"/>
    </location>
</feature>
<evidence type="ECO:0000259" key="5">
    <source>
        <dbReference type="PROSITE" id="PS51050"/>
    </source>
</evidence>
<dbReference type="EMBL" id="RDQH01000329">
    <property type="protein sequence ID" value="RXI02622.1"/>
    <property type="molecule type" value="Genomic_DNA"/>
</dbReference>
<feature type="compositionally biased region" description="Low complexity" evidence="4">
    <location>
        <begin position="1541"/>
        <end position="1551"/>
    </location>
</feature>
<feature type="compositionally biased region" description="Polar residues" evidence="4">
    <location>
        <begin position="1234"/>
        <end position="1243"/>
    </location>
</feature>
<feature type="domain" description="CW-type" evidence="5">
    <location>
        <begin position="612"/>
        <end position="665"/>
    </location>
</feature>
<dbReference type="Gene3D" id="3.30.40.100">
    <property type="match status" value="1"/>
</dbReference>
<feature type="compositionally biased region" description="Polar residues" evidence="4">
    <location>
        <begin position="1374"/>
        <end position="1393"/>
    </location>
</feature>
<dbReference type="PANTHER" id="PTHR46524">
    <property type="entry name" value="CW-TYPE ZINC FINGER"/>
    <property type="match status" value="1"/>
</dbReference>
<evidence type="ECO:0000256" key="4">
    <source>
        <dbReference type="SAM" id="MobiDB-lite"/>
    </source>
</evidence>
<feature type="region of interest" description="Disordered" evidence="4">
    <location>
        <begin position="1538"/>
        <end position="1559"/>
    </location>
</feature>
<feature type="compositionally biased region" description="Polar residues" evidence="4">
    <location>
        <begin position="1347"/>
        <end position="1358"/>
    </location>
</feature>
<organism evidence="6 7">
    <name type="scientific">Malus domestica</name>
    <name type="common">Apple</name>
    <name type="synonym">Pyrus malus</name>
    <dbReference type="NCBI Taxonomy" id="3750"/>
    <lineage>
        <taxon>Eukaryota</taxon>
        <taxon>Viridiplantae</taxon>
        <taxon>Streptophyta</taxon>
        <taxon>Embryophyta</taxon>
        <taxon>Tracheophyta</taxon>
        <taxon>Spermatophyta</taxon>
        <taxon>Magnoliopsida</taxon>
        <taxon>eudicotyledons</taxon>
        <taxon>Gunneridae</taxon>
        <taxon>Pentapetalae</taxon>
        <taxon>rosids</taxon>
        <taxon>fabids</taxon>
        <taxon>Rosales</taxon>
        <taxon>Rosaceae</taxon>
        <taxon>Amygdaloideae</taxon>
        <taxon>Maleae</taxon>
        <taxon>Malus</taxon>
    </lineage>
</organism>
<feature type="compositionally biased region" description="Basic and acidic residues" evidence="4">
    <location>
        <begin position="793"/>
        <end position="818"/>
    </location>
</feature>
<feature type="region of interest" description="Disordered" evidence="4">
    <location>
        <begin position="556"/>
        <end position="600"/>
    </location>
</feature>
<keyword evidence="2" id="KW-0863">Zinc-finger</keyword>
<keyword evidence="7" id="KW-1185">Reference proteome</keyword>
<feature type="compositionally biased region" description="Polar residues" evidence="4">
    <location>
        <begin position="740"/>
        <end position="781"/>
    </location>
</feature>
<feature type="region of interest" description="Disordered" evidence="4">
    <location>
        <begin position="713"/>
        <end position="830"/>
    </location>
</feature>
<reference evidence="6 7" key="1">
    <citation type="submission" date="2018-10" db="EMBL/GenBank/DDBJ databases">
        <title>A high-quality apple genome assembly.</title>
        <authorList>
            <person name="Hu J."/>
        </authorList>
    </citation>
    <scope>NUCLEOTIDE SEQUENCE [LARGE SCALE GENOMIC DNA]</scope>
    <source>
        <strain evidence="7">cv. HFTH1</strain>
        <tissue evidence="6">Young leaf</tissue>
    </source>
</reference>
<feature type="compositionally biased region" description="Basic and acidic residues" evidence="4">
    <location>
        <begin position="1271"/>
        <end position="1285"/>
    </location>
</feature>
<evidence type="ECO:0000256" key="2">
    <source>
        <dbReference type="ARBA" id="ARBA00022771"/>
    </source>
</evidence>
<feature type="region of interest" description="Disordered" evidence="4">
    <location>
        <begin position="447"/>
        <end position="524"/>
    </location>
</feature>
<sequence length="1706" mass="185717">MISVGTRDAREGVELGFGGRREMEDTELEEGEACSSHINEYDSNIDALSYIDDRIQDVLGHFQKEFEGEVSAENLGAKWGGYGSFLPSYQRSPVWSHPKTPQKVHNYSLLKSPNNLKLESGQRNNAVCYNTPQSVGVGPASTGSTSLVVPKAPSLVQPDQYAPRHESANKKAINSSDQKTLKVRIKVGSDNLSTRKNAIYSGLGLDTTPSSSLDDSPSESEGISHEPRDAPFESPTSILQIMTSFPVHEDMMSPLHDDLIYLIEKEKLLKEGTANGTHTMEGGEKVSRARKTKSVERNDLSAESKSGINKDGTGLLSKKEHDIDMFACEEFVSKTLKLPLLSNSFSTVNDLIKSNEIDKKSLVRDKVFPAEDEPMERMSNQEDGWIEKRKANLAGKVQEDRKVNLSNDVLAHPKKEGRSRGEKTYELVKGDLNVSKGRKALNTEIMDHSKQKINQKAGLHEVDDTRLYSGKEYPLPGEKKKPKESQSTPVAEMPKESSRVCSSSVPKMKSTYANSSNTDQSRDTYRDLFGDIDENNQINLFELPLEEKLKDTDAVAKSTPVVNSTSRERQNGNKFDKPSSIADSHPMTASNILPRSGNGPVSAVPPATGAPALIKDNWVCCDKCLKWRLLPYGTNPESLPEKWLCSMLNWLPGMNRCNVNEDETTEKTKALIPQYQVSAPESQSNLPRNPGLMEGVALPKPLNPDQNLENFGLPGMPSSGKKKNGAKELPNATIKDGSIQFPNSMKKTVQASVKSRSLNDVNQSPLPSEPDLQQLSKSSDMTVEKRKHKYREKHRDLEPSTRGGDIKNLKIKSRRDSVPDSSRASKKIKTEVKHINDEGWTSDYNWAVGEVGPSSSGAAAGKDQIKNRSHAASITKTKDEAFLKSRSLDVGNCDSRGRSKKRKVKESSDMGSLPATGCYVEDHSVAVKEEFSENDRRKEKQARTSKSDGKESSASKGSGRTDKKSSHTKNQQHRKDIGSSLTHRSRNGMDSLKKDLGSVQVPMAATSSSSKISGSQKTKSSFQEVKGSPVESVSSSPMRILNPDKLTSVGGDLIGKDESQNAGHFAIGSPRRCSDGEDDGASDRSATARKDKVSTVAYHGSHESSVLDFQDRDSNHISGGKGRGQVAPSPDITNGLSMNGALGNSGQDTGCPKPLASNQFGGEYRENGKHYNSNGSHPRKSGKGYSSSWLKDKNGSFESDLDIGEAKNSKVLSEQKDHSPSHGIKPGDGKNKCGSKSGQTENKYVSKKDVTGKSSFESSKREGQSNFGGHDGPDVKPEIICKKDAISTPKQNSLQDCDGERFSKIPSGKTERVDAGSVRGKSLPLPTSGGAQNETTTRCPRPAVGSQKGNGADSSQVDASEGNDALKQIQTRKVDNQNGTQHISSRHLLQNGHSARDIDAPSPVRRDSGSQAVTSALKEAKDLKHLADRVKNAGSTSESTGFYFQAAVKFLHAASLLENIDSAKHNDMTQCMQMYSSTAKLCKFCAHEYEKAKDMAAAALAYKCMEVAYMRAVYCSHASASRDRFELQTALQLVPPGKLTSLSESPSSSASDVDNLNNPSTVDKVALPKGVSSPQVAGNHVIAARNRPNFLRILNFTQDVNFAMEASRKSRLAFAAANTNTGDAKRSEGISAIKRALDFHFQDVEGLLHLVRLAMDAISREEKEAVLDTSAELLGTFVEELVVSLLVSSRRLLVILFCGPESACKR</sequence>
<evidence type="ECO:0000256" key="1">
    <source>
        <dbReference type="ARBA" id="ARBA00022723"/>
    </source>
</evidence>
<feature type="region of interest" description="Disordered" evidence="4">
    <location>
        <begin position="889"/>
        <end position="1360"/>
    </location>
</feature>
<dbReference type="PROSITE" id="PS51050">
    <property type="entry name" value="ZF_CW"/>
    <property type="match status" value="1"/>
</dbReference>
<dbReference type="InterPro" id="IPR011124">
    <property type="entry name" value="Znf_CW"/>
</dbReference>
<dbReference type="GO" id="GO:0008270">
    <property type="term" value="F:zinc ion binding"/>
    <property type="evidence" value="ECO:0007669"/>
    <property type="project" value="UniProtKB-KW"/>
</dbReference>
<feature type="compositionally biased region" description="Basic and acidic residues" evidence="4">
    <location>
        <begin position="1298"/>
        <end position="1314"/>
    </location>
</feature>
<protein>
    <recommendedName>
        <fullName evidence="5">CW-type domain-containing protein</fullName>
    </recommendedName>
</protein>
<feature type="compositionally biased region" description="Polar residues" evidence="4">
    <location>
        <begin position="499"/>
        <end position="519"/>
    </location>
</feature>
<dbReference type="STRING" id="3750.A0A498KAY1"/>
<keyword evidence="3" id="KW-0862">Zinc</keyword>
<accession>A0A498KAY1</accession>
<feature type="region of interest" description="Disordered" evidence="4">
    <location>
        <begin position="854"/>
        <end position="873"/>
    </location>
</feature>
<feature type="region of interest" description="Disordered" evidence="4">
    <location>
        <begin position="1374"/>
        <end position="1409"/>
    </location>
</feature>
<evidence type="ECO:0000313" key="6">
    <source>
        <dbReference type="EMBL" id="RXI02622.1"/>
    </source>
</evidence>
<feature type="compositionally biased region" description="Basic and acidic residues" evidence="4">
    <location>
        <begin position="1204"/>
        <end position="1231"/>
    </location>
</feature>
<gene>
    <name evidence="6" type="ORF">DVH24_002700</name>
</gene>
<evidence type="ECO:0000313" key="7">
    <source>
        <dbReference type="Proteomes" id="UP000290289"/>
    </source>
</evidence>
<comment type="caution">
    <text evidence="6">The sequence shown here is derived from an EMBL/GenBank/DDBJ whole genome shotgun (WGS) entry which is preliminary data.</text>
</comment>
<feature type="compositionally biased region" description="Low complexity" evidence="4">
    <location>
        <begin position="201"/>
        <end position="221"/>
    </location>
</feature>
<feature type="region of interest" description="Disordered" evidence="4">
    <location>
        <begin position="273"/>
        <end position="306"/>
    </location>
</feature>
<name>A0A498KAY1_MALDO</name>
<dbReference type="PANTHER" id="PTHR46524:SF7">
    <property type="entry name" value="CW-TYPE ZINC FINGER"/>
    <property type="match status" value="1"/>
</dbReference>